<protein>
    <submittedName>
        <fullName evidence="2">Uncharacterized protein</fullName>
    </submittedName>
</protein>
<sequence>MFSSRWELSTIPAWPGLWSCWRKPEDSGAPPRWPACPRTLFVLPVSSPPGVAKEARCDKCTESLRPRPSAQHLLHRSCPVHLPGKAYWVGRGEAECVRTPAKGRAQGRWAWPAGHASGVPGPQMEESGPRPRQLVRLCAG</sequence>
<evidence type="ECO:0000313" key="3">
    <source>
        <dbReference type="Proteomes" id="UP000593571"/>
    </source>
</evidence>
<evidence type="ECO:0000313" key="2">
    <source>
        <dbReference type="EMBL" id="KAF6485219.1"/>
    </source>
</evidence>
<feature type="region of interest" description="Disordered" evidence="1">
    <location>
        <begin position="113"/>
        <end position="132"/>
    </location>
</feature>
<comment type="caution">
    <text evidence="2">The sequence shown here is derived from an EMBL/GenBank/DDBJ whole genome shotgun (WGS) entry which is preliminary data.</text>
</comment>
<evidence type="ECO:0000256" key="1">
    <source>
        <dbReference type="SAM" id="MobiDB-lite"/>
    </source>
</evidence>
<accession>A0A7J8IM47</accession>
<dbReference type="AlphaFoldDB" id="A0A7J8IM47"/>
<organism evidence="2 3">
    <name type="scientific">Rousettus aegyptiacus</name>
    <name type="common">Egyptian fruit bat</name>
    <name type="synonym">Pteropus aegyptiacus</name>
    <dbReference type="NCBI Taxonomy" id="9407"/>
    <lineage>
        <taxon>Eukaryota</taxon>
        <taxon>Metazoa</taxon>
        <taxon>Chordata</taxon>
        <taxon>Craniata</taxon>
        <taxon>Vertebrata</taxon>
        <taxon>Euteleostomi</taxon>
        <taxon>Mammalia</taxon>
        <taxon>Eutheria</taxon>
        <taxon>Laurasiatheria</taxon>
        <taxon>Chiroptera</taxon>
        <taxon>Yinpterochiroptera</taxon>
        <taxon>Pteropodoidea</taxon>
        <taxon>Pteropodidae</taxon>
        <taxon>Rousettinae</taxon>
        <taxon>Rousettus</taxon>
    </lineage>
</organism>
<gene>
    <name evidence="2" type="ORF">HJG63_010478</name>
</gene>
<reference evidence="2 3" key="1">
    <citation type="journal article" date="2020" name="Nature">
        <title>Six reference-quality genomes reveal evolution of bat adaptations.</title>
        <authorList>
            <person name="Jebb D."/>
            <person name="Huang Z."/>
            <person name="Pippel M."/>
            <person name="Hughes G.M."/>
            <person name="Lavrichenko K."/>
            <person name="Devanna P."/>
            <person name="Winkler S."/>
            <person name="Jermiin L.S."/>
            <person name="Skirmuntt E.C."/>
            <person name="Katzourakis A."/>
            <person name="Burkitt-Gray L."/>
            <person name="Ray D.A."/>
            <person name="Sullivan K.A.M."/>
            <person name="Roscito J.G."/>
            <person name="Kirilenko B.M."/>
            <person name="Davalos L.M."/>
            <person name="Corthals A.P."/>
            <person name="Power M.L."/>
            <person name="Jones G."/>
            <person name="Ransome R.D."/>
            <person name="Dechmann D.K.N."/>
            <person name="Locatelli A.G."/>
            <person name="Puechmaille S.J."/>
            <person name="Fedrigo O."/>
            <person name="Jarvis E.D."/>
            <person name="Hiller M."/>
            <person name="Vernes S.C."/>
            <person name="Myers E.W."/>
            <person name="Teeling E.C."/>
        </authorList>
    </citation>
    <scope>NUCLEOTIDE SEQUENCE [LARGE SCALE GENOMIC DNA]</scope>
    <source>
        <strain evidence="2">MRouAeg1</strain>
        <tissue evidence="2">Muscle</tissue>
    </source>
</reference>
<dbReference type="EMBL" id="JACASE010000003">
    <property type="protein sequence ID" value="KAF6485219.1"/>
    <property type="molecule type" value="Genomic_DNA"/>
</dbReference>
<keyword evidence="3" id="KW-1185">Reference proteome</keyword>
<dbReference type="Proteomes" id="UP000593571">
    <property type="component" value="Unassembled WGS sequence"/>
</dbReference>
<name>A0A7J8IM47_ROUAE</name>
<proteinExistence type="predicted"/>